<protein>
    <submittedName>
        <fullName evidence="1">Uncharacterized protein</fullName>
    </submittedName>
</protein>
<evidence type="ECO:0000313" key="2">
    <source>
        <dbReference type="Proteomes" id="UP001195483"/>
    </source>
</evidence>
<proteinExistence type="predicted"/>
<dbReference type="EMBL" id="JAEAOA010001989">
    <property type="protein sequence ID" value="KAK3580119.1"/>
    <property type="molecule type" value="Genomic_DNA"/>
</dbReference>
<sequence length="225" mass="25396">MDLDLLTILNDGNSVTKLCTNLDCFLECFKEPLSLCRFNATTSLKHDLVAYRTTFRYICSNSTEAVNVYQTCRESIQTRNSTCRSVLDLALRHSEANLTSTNDKGSYMNAVCQAYSDYTFCMELSNSSSCPKEHVQKINNIVYALYSRADCGIMPDLSKVYNYTRYCNPYAYPNSLLNVLSNISNLCSVDSCSPYCVSYRMSTGCLSLFGIQPLTSMENLKLFCR</sequence>
<gene>
    <name evidence="1" type="ORF">CHS0354_034059</name>
</gene>
<dbReference type="Proteomes" id="UP001195483">
    <property type="component" value="Unassembled WGS sequence"/>
</dbReference>
<keyword evidence="2" id="KW-1185">Reference proteome</keyword>
<reference evidence="1" key="1">
    <citation type="journal article" date="2021" name="Genome Biol. Evol.">
        <title>A High-Quality Reference Genome for a Parasitic Bivalve with Doubly Uniparental Inheritance (Bivalvia: Unionida).</title>
        <authorList>
            <person name="Smith C.H."/>
        </authorList>
    </citation>
    <scope>NUCLEOTIDE SEQUENCE</scope>
    <source>
        <strain evidence="1">CHS0354</strain>
    </source>
</reference>
<dbReference type="AlphaFoldDB" id="A0AAE0RV02"/>
<name>A0AAE0RV02_9BIVA</name>
<evidence type="ECO:0000313" key="1">
    <source>
        <dbReference type="EMBL" id="KAK3580119.1"/>
    </source>
</evidence>
<comment type="caution">
    <text evidence="1">The sequence shown here is derived from an EMBL/GenBank/DDBJ whole genome shotgun (WGS) entry which is preliminary data.</text>
</comment>
<reference evidence="1" key="2">
    <citation type="journal article" date="2021" name="Genome Biol. Evol.">
        <title>Developing a high-quality reference genome for a parasitic bivalve with doubly uniparental inheritance (Bivalvia: Unionida).</title>
        <authorList>
            <person name="Smith C.H."/>
        </authorList>
    </citation>
    <scope>NUCLEOTIDE SEQUENCE</scope>
    <source>
        <strain evidence="1">CHS0354</strain>
        <tissue evidence="1">Mantle</tissue>
    </source>
</reference>
<accession>A0AAE0RV02</accession>
<reference evidence="1" key="3">
    <citation type="submission" date="2023-05" db="EMBL/GenBank/DDBJ databases">
        <authorList>
            <person name="Smith C.H."/>
        </authorList>
    </citation>
    <scope>NUCLEOTIDE SEQUENCE</scope>
    <source>
        <strain evidence="1">CHS0354</strain>
        <tissue evidence="1">Mantle</tissue>
    </source>
</reference>
<organism evidence="1 2">
    <name type="scientific">Potamilus streckersoni</name>
    <dbReference type="NCBI Taxonomy" id="2493646"/>
    <lineage>
        <taxon>Eukaryota</taxon>
        <taxon>Metazoa</taxon>
        <taxon>Spiralia</taxon>
        <taxon>Lophotrochozoa</taxon>
        <taxon>Mollusca</taxon>
        <taxon>Bivalvia</taxon>
        <taxon>Autobranchia</taxon>
        <taxon>Heteroconchia</taxon>
        <taxon>Palaeoheterodonta</taxon>
        <taxon>Unionida</taxon>
        <taxon>Unionoidea</taxon>
        <taxon>Unionidae</taxon>
        <taxon>Ambleminae</taxon>
        <taxon>Lampsilini</taxon>
        <taxon>Potamilus</taxon>
    </lineage>
</organism>